<dbReference type="AlphaFoldDB" id="A0A1D1UNJ0"/>
<comment type="caution">
    <text evidence="2">The sequence shown here is derived from an EMBL/GenBank/DDBJ whole genome shotgun (WGS) entry which is preliminary data.</text>
</comment>
<feature type="compositionally biased region" description="Low complexity" evidence="1">
    <location>
        <begin position="510"/>
        <end position="526"/>
    </location>
</feature>
<feature type="region of interest" description="Disordered" evidence="1">
    <location>
        <begin position="270"/>
        <end position="320"/>
    </location>
</feature>
<proteinExistence type="predicted"/>
<feature type="region of interest" description="Disordered" evidence="1">
    <location>
        <begin position="769"/>
        <end position="789"/>
    </location>
</feature>
<feature type="compositionally biased region" description="Low complexity" evidence="1">
    <location>
        <begin position="172"/>
        <end position="187"/>
    </location>
</feature>
<name>A0A1D1UNJ0_RAMVA</name>
<accession>A0A1D1UNJ0</accession>
<feature type="compositionally biased region" description="Basic and acidic residues" evidence="1">
    <location>
        <begin position="57"/>
        <end position="66"/>
    </location>
</feature>
<evidence type="ECO:0000256" key="1">
    <source>
        <dbReference type="SAM" id="MobiDB-lite"/>
    </source>
</evidence>
<keyword evidence="3" id="KW-1185">Reference proteome</keyword>
<feature type="compositionally biased region" description="Basic and acidic residues" evidence="1">
    <location>
        <begin position="30"/>
        <end position="41"/>
    </location>
</feature>
<protein>
    <submittedName>
        <fullName evidence="2">Uncharacterized protein</fullName>
    </submittedName>
</protein>
<dbReference type="Proteomes" id="UP000186922">
    <property type="component" value="Unassembled WGS sequence"/>
</dbReference>
<feature type="compositionally biased region" description="Polar residues" evidence="1">
    <location>
        <begin position="382"/>
        <end position="398"/>
    </location>
</feature>
<feature type="compositionally biased region" description="Low complexity" evidence="1">
    <location>
        <begin position="103"/>
        <end position="116"/>
    </location>
</feature>
<dbReference type="EMBL" id="BDGG01000002">
    <property type="protein sequence ID" value="GAU91274.1"/>
    <property type="molecule type" value="Genomic_DNA"/>
</dbReference>
<reference evidence="2 3" key="1">
    <citation type="journal article" date="2016" name="Nat. Commun.">
        <title>Extremotolerant tardigrade genome and improved radiotolerance of human cultured cells by tardigrade-unique protein.</title>
        <authorList>
            <person name="Hashimoto T."/>
            <person name="Horikawa D.D."/>
            <person name="Saito Y."/>
            <person name="Kuwahara H."/>
            <person name="Kozuka-Hata H."/>
            <person name="Shin-I T."/>
            <person name="Minakuchi Y."/>
            <person name="Ohishi K."/>
            <person name="Motoyama A."/>
            <person name="Aizu T."/>
            <person name="Enomoto A."/>
            <person name="Kondo K."/>
            <person name="Tanaka S."/>
            <person name="Hara Y."/>
            <person name="Koshikawa S."/>
            <person name="Sagara H."/>
            <person name="Miura T."/>
            <person name="Yokobori S."/>
            <person name="Miyagawa K."/>
            <person name="Suzuki Y."/>
            <person name="Kubo T."/>
            <person name="Oyama M."/>
            <person name="Kohara Y."/>
            <person name="Fujiyama A."/>
            <person name="Arakawa K."/>
            <person name="Katayama T."/>
            <person name="Toyoda A."/>
            <person name="Kunieda T."/>
        </authorList>
    </citation>
    <scope>NUCLEOTIDE SEQUENCE [LARGE SCALE GENOMIC DNA]</scope>
    <source>
        <strain evidence="2 3">YOKOZUNA-1</strain>
    </source>
</reference>
<sequence>MLVDFKDQLQAKRTMKELKQLKDQPPTPNKIRDRSSDEKDVSPIVERKKRKKKRKVRVADSDDEGKVFYSKLIQDGTPQKKARLMEESGESDSENVQKPKDVSPPVSVSSRETSPVETPPPLPVLCIPGRFSTLDFVPNKVLFAELFGDSSSSENDVAELPPSINEVPPKAPLAASKSPAAPATVSPPLSIPVVPQRPAAAPVTARAPVQSVAPVTPPEDPKLQAAIQRDRLRVEPTTKLIALNEARPPPRIKSYIAPASSRLRPVPIEPLLPPPTLRRNNITGLPGSKRCIKSVTAPPRSPNLNGVQVPPEQPLSKAIPPLSRAVPLPNNLTVRIANKPTPLAVTISTVHIPPHQLDRTPLAATPTPSTSAAFFPRPPNSPHRQSSGFKLSSALNHQRVQESWGEAGRPRLEEPRKDRVVSRIDPPKVAQSRAGKSSLADKTAVKPVRLTPAAMKADTNVGEKAAQQTQADPRPKPSTDTVVAPSECQRPFPPTNAVRKSSLVTSDSRSAVPPVTVTSSVAVTPPKASSTDAPVDPRSKLSSSDAPVDPRTKPSCLTVNSTVQPQPSLRPNAPPAFSLPLPPPPAPPLNIHTNSPLLLQVNAQSAVRPALPYPPASAHLQQRLVNQALTNYHQAYRPHPPPLVNQPPFTQSSFPFNQFHQPAPAFGSPHVLHSPYFFSSDPNPFSLYGQGPPPQQQPFVKPLYVMNQPVNHFGMVAPHLSLDNHNSLLGESSQHSFGLVVPQPLLHGTPVAPPTHHDNLHVLTSGNTHGTVPARPVHPVPVSPPRRKKPQMIQIWTFRRH</sequence>
<evidence type="ECO:0000313" key="2">
    <source>
        <dbReference type="EMBL" id="GAU91274.1"/>
    </source>
</evidence>
<feature type="compositionally biased region" description="Low complexity" evidence="1">
    <location>
        <begin position="360"/>
        <end position="375"/>
    </location>
</feature>
<evidence type="ECO:0000313" key="3">
    <source>
        <dbReference type="Proteomes" id="UP000186922"/>
    </source>
</evidence>
<feature type="region of interest" description="Disordered" evidence="1">
    <location>
        <begin position="148"/>
        <end position="187"/>
    </location>
</feature>
<feature type="compositionally biased region" description="Basic residues" evidence="1">
    <location>
        <begin position="47"/>
        <end position="56"/>
    </location>
</feature>
<gene>
    <name evidence="2" type="primary">RvY_03562</name>
    <name evidence="2" type="synonym">RvY_03562.1</name>
    <name evidence="2" type="ORF">RvY_03562-1</name>
</gene>
<feature type="compositionally biased region" description="Basic and acidic residues" evidence="1">
    <location>
        <begin position="408"/>
        <end position="426"/>
    </location>
</feature>
<feature type="compositionally biased region" description="Polar residues" evidence="1">
    <location>
        <begin position="498"/>
        <end position="509"/>
    </location>
</feature>
<feature type="compositionally biased region" description="Polar residues" evidence="1">
    <location>
        <begin position="555"/>
        <end position="569"/>
    </location>
</feature>
<feature type="region of interest" description="Disordered" evidence="1">
    <location>
        <begin position="14"/>
        <end position="123"/>
    </location>
</feature>
<feature type="region of interest" description="Disordered" evidence="1">
    <location>
        <begin position="356"/>
        <end position="577"/>
    </location>
</feature>
<organism evidence="2 3">
    <name type="scientific">Ramazzottius varieornatus</name>
    <name type="common">Water bear</name>
    <name type="synonym">Tardigrade</name>
    <dbReference type="NCBI Taxonomy" id="947166"/>
    <lineage>
        <taxon>Eukaryota</taxon>
        <taxon>Metazoa</taxon>
        <taxon>Ecdysozoa</taxon>
        <taxon>Tardigrada</taxon>
        <taxon>Eutardigrada</taxon>
        <taxon>Parachela</taxon>
        <taxon>Hypsibioidea</taxon>
        <taxon>Ramazzottiidae</taxon>
        <taxon>Ramazzottius</taxon>
    </lineage>
</organism>